<evidence type="ECO:0000256" key="6">
    <source>
        <dbReference type="ARBA" id="ARBA00022801"/>
    </source>
</evidence>
<evidence type="ECO:0000313" key="13">
    <source>
        <dbReference type="EMBL" id="GAA1095947.1"/>
    </source>
</evidence>
<evidence type="ECO:0000256" key="5">
    <source>
        <dbReference type="ARBA" id="ARBA00022723"/>
    </source>
</evidence>
<keyword evidence="7" id="KW-0862">Zinc</keyword>
<dbReference type="SUPFAM" id="SSF64438">
    <property type="entry name" value="CNF1/YfiH-like putative cysteine hydrolases"/>
    <property type="match status" value="1"/>
</dbReference>
<evidence type="ECO:0000256" key="1">
    <source>
        <dbReference type="ARBA" id="ARBA00000553"/>
    </source>
</evidence>
<sequence>MYAYRDRLDPVELGFTDRLGGVSGAPWASLNLALDGGDAPAAVAENWRLLVADFAPGARLADMHQVHGNAVAVIADDDAPRPTSDALVTATPGVVLAVRAADCVPILLADPVAGVIGAAHAGRNGVASGVASAAATAMRELGATEITAWIGPHVCGACYEVPQEMHDSFVAQIPAAAARTSWGTPALDLGTAVADQLRGAGVAVVDAARCTRESADLYSFRRDGEHAGRHAGVITLAPATRPSNGRHDE</sequence>
<dbReference type="NCBIfam" id="TIGR00726">
    <property type="entry name" value="peptidoglycan editing factor PgeF"/>
    <property type="match status" value="1"/>
</dbReference>
<dbReference type="Proteomes" id="UP001501581">
    <property type="component" value="Unassembled WGS sequence"/>
</dbReference>
<dbReference type="PANTHER" id="PTHR30616:SF2">
    <property type="entry name" value="PURINE NUCLEOSIDE PHOSPHORYLASE LACC1"/>
    <property type="match status" value="1"/>
</dbReference>
<dbReference type="EMBL" id="BAAALG010000003">
    <property type="protein sequence ID" value="GAA1095947.1"/>
    <property type="molecule type" value="Genomic_DNA"/>
</dbReference>
<gene>
    <name evidence="13" type="primary">pgeF</name>
    <name evidence="13" type="ORF">GCM10009668_10380</name>
</gene>
<accession>A0ABP4E952</accession>
<evidence type="ECO:0000256" key="3">
    <source>
        <dbReference type="ARBA" id="ARBA00007353"/>
    </source>
</evidence>
<evidence type="ECO:0000256" key="11">
    <source>
        <dbReference type="ARBA" id="ARBA00049893"/>
    </source>
</evidence>
<evidence type="ECO:0000256" key="4">
    <source>
        <dbReference type="ARBA" id="ARBA00022679"/>
    </source>
</evidence>
<comment type="catalytic activity">
    <reaction evidence="11">
        <text>S-methyl-5'-thioadenosine + phosphate = 5-(methylsulfanyl)-alpha-D-ribose 1-phosphate + adenine</text>
        <dbReference type="Rhea" id="RHEA:11852"/>
        <dbReference type="ChEBI" id="CHEBI:16708"/>
        <dbReference type="ChEBI" id="CHEBI:17509"/>
        <dbReference type="ChEBI" id="CHEBI:43474"/>
        <dbReference type="ChEBI" id="CHEBI:58533"/>
        <dbReference type="EC" id="2.4.2.28"/>
    </reaction>
    <physiologicalReaction direction="left-to-right" evidence="11">
        <dbReference type="Rhea" id="RHEA:11853"/>
    </physiologicalReaction>
</comment>
<comment type="caution">
    <text evidence="13">The sequence shown here is derived from an EMBL/GenBank/DDBJ whole genome shotgun (WGS) entry which is preliminary data.</text>
</comment>
<keyword evidence="6" id="KW-0378">Hydrolase</keyword>
<protein>
    <recommendedName>
        <fullName evidence="12">Purine nucleoside phosphorylase</fullName>
    </recommendedName>
</protein>
<name>A0ABP4E952_9ACTN</name>
<evidence type="ECO:0000256" key="7">
    <source>
        <dbReference type="ARBA" id="ARBA00022833"/>
    </source>
</evidence>
<organism evidence="13 14">
    <name type="scientific">Nocardioides dubius</name>
    <dbReference type="NCBI Taxonomy" id="317019"/>
    <lineage>
        <taxon>Bacteria</taxon>
        <taxon>Bacillati</taxon>
        <taxon>Actinomycetota</taxon>
        <taxon>Actinomycetes</taxon>
        <taxon>Propionibacteriales</taxon>
        <taxon>Nocardioidaceae</taxon>
        <taxon>Nocardioides</taxon>
    </lineage>
</organism>
<evidence type="ECO:0000256" key="9">
    <source>
        <dbReference type="ARBA" id="ARBA00047989"/>
    </source>
</evidence>
<keyword evidence="4" id="KW-0808">Transferase</keyword>
<dbReference type="PANTHER" id="PTHR30616">
    <property type="entry name" value="UNCHARACTERIZED PROTEIN YFIH"/>
    <property type="match status" value="1"/>
</dbReference>
<evidence type="ECO:0000313" key="14">
    <source>
        <dbReference type="Proteomes" id="UP001501581"/>
    </source>
</evidence>
<comment type="catalytic activity">
    <reaction evidence="9">
        <text>adenosine + H2O + H(+) = inosine + NH4(+)</text>
        <dbReference type="Rhea" id="RHEA:24408"/>
        <dbReference type="ChEBI" id="CHEBI:15377"/>
        <dbReference type="ChEBI" id="CHEBI:15378"/>
        <dbReference type="ChEBI" id="CHEBI:16335"/>
        <dbReference type="ChEBI" id="CHEBI:17596"/>
        <dbReference type="ChEBI" id="CHEBI:28938"/>
        <dbReference type="EC" id="3.5.4.4"/>
    </reaction>
    <physiologicalReaction direction="left-to-right" evidence="9">
        <dbReference type="Rhea" id="RHEA:24409"/>
    </physiologicalReaction>
</comment>
<comment type="catalytic activity">
    <reaction evidence="10">
        <text>adenosine + phosphate = alpha-D-ribose 1-phosphate + adenine</text>
        <dbReference type="Rhea" id="RHEA:27642"/>
        <dbReference type="ChEBI" id="CHEBI:16335"/>
        <dbReference type="ChEBI" id="CHEBI:16708"/>
        <dbReference type="ChEBI" id="CHEBI:43474"/>
        <dbReference type="ChEBI" id="CHEBI:57720"/>
        <dbReference type="EC" id="2.4.2.1"/>
    </reaction>
    <physiologicalReaction direction="left-to-right" evidence="10">
        <dbReference type="Rhea" id="RHEA:27643"/>
    </physiologicalReaction>
</comment>
<keyword evidence="14" id="KW-1185">Reference proteome</keyword>
<evidence type="ECO:0000256" key="10">
    <source>
        <dbReference type="ARBA" id="ARBA00048968"/>
    </source>
</evidence>
<dbReference type="InterPro" id="IPR038371">
    <property type="entry name" value="Cu_polyphenol_OxRdtase_sf"/>
</dbReference>
<reference evidence="14" key="1">
    <citation type="journal article" date="2019" name="Int. J. Syst. Evol. Microbiol.">
        <title>The Global Catalogue of Microorganisms (GCM) 10K type strain sequencing project: providing services to taxonomists for standard genome sequencing and annotation.</title>
        <authorList>
            <consortium name="The Broad Institute Genomics Platform"/>
            <consortium name="The Broad Institute Genome Sequencing Center for Infectious Disease"/>
            <person name="Wu L."/>
            <person name="Ma J."/>
        </authorList>
    </citation>
    <scope>NUCLEOTIDE SEQUENCE [LARGE SCALE GENOMIC DNA]</scope>
    <source>
        <strain evidence="14">JCM 13008</strain>
    </source>
</reference>
<comment type="function">
    <text evidence="2">Purine nucleoside enzyme that catalyzes the phosphorolysis of adenosine and inosine nucleosides, yielding D-ribose 1-phosphate and the respective free bases, adenine and hypoxanthine. Also catalyzes the phosphorolysis of S-methyl-5'-thioadenosine into adenine and S-methyl-5-thio-alpha-D-ribose 1-phosphate. Also has adenosine deaminase activity.</text>
</comment>
<comment type="catalytic activity">
    <reaction evidence="1">
        <text>inosine + phosphate = alpha-D-ribose 1-phosphate + hypoxanthine</text>
        <dbReference type="Rhea" id="RHEA:27646"/>
        <dbReference type="ChEBI" id="CHEBI:17368"/>
        <dbReference type="ChEBI" id="CHEBI:17596"/>
        <dbReference type="ChEBI" id="CHEBI:43474"/>
        <dbReference type="ChEBI" id="CHEBI:57720"/>
        <dbReference type="EC" id="2.4.2.1"/>
    </reaction>
    <physiologicalReaction direction="left-to-right" evidence="1">
        <dbReference type="Rhea" id="RHEA:27647"/>
    </physiologicalReaction>
</comment>
<keyword evidence="8" id="KW-0186">Copper</keyword>
<dbReference type="CDD" id="cd16833">
    <property type="entry name" value="YfiH"/>
    <property type="match status" value="1"/>
</dbReference>
<evidence type="ECO:0000256" key="2">
    <source>
        <dbReference type="ARBA" id="ARBA00003215"/>
    </source>
</evidence>
<proteinExistence type="inferred from homology"/>
<dbReference type="Gene3D" id="3.60.140.10">
    <property type="entry name" value="CNF1/YfiH-like putative cysteine hydrolases"/>
    <property type="match status" value="1"/>
</dbReference>
<dbReference type="InterPro" id="IPR003730">
    <property type="entry name" value="Cu_polyphenol_OxRdtase"/>
</dbReference>
<dbReference type="InterPro" id="IPR011324">
    <property type="entry name" value="Cytotoxic_necrot_fac-like_cat"/>
</dbReference>
<evidence type="ECO:0000256" key="12">
    <source>
        <dbReference type="RuleBase" id="RU361274"/>
    </source>
</evidence>
<dbReference type="RefSeq" id="WP_343992043.1">
    <property type="nucleotide sequence ID" value="NZ_BAAALG010000003.1"/>
</dbReference>
<comment type="similarity">
    <text evidence="3 12">Belongs to the purine nucleoside phosphorylase YfiH/LACC1 family.</text>
</comment>
<dbReference type="Pfam" id="PF02578">
    <property type="entry name" value="Cu-oxidase_4"/>
    <property type="match status" value="1"/>
</dbReference>
<evidence type="ECO:0000256" key="8">
    <source>
        <dbReference type="ARBA" id="ARBA00023008"/>
    </source>
</evidence>
<keyword evidence="5" id="KW-0479">Metal-binding</keyword>